<keyword evidence="3" id="KW-1185">Reference proteome</keyword>
<evidence type="ECO:0000313" key="3">
    <source>
        <dbReference type="Proteomes" id="UP001497644"/>
    </source>
</evidence>
<proteinExistence type="predicted"/>
<feature type="region of interest" description="Disordered" evidence="1">
    <location>
        <begin position="1"/>
        <end position="26"/>
    </location>
</feature>
<evidence type="ECO:0000256" key="1">
    <source>
        <dbReference type="SAM" id="MobiDB-lite"/>
    </source>
</evidence>
<name>A0AAV2P409_9HYME</name>
<reference evidence="2" key="1">
    <citation type="submission" date="2024-04" db="EMBL/GenBank/DDBJ databases">
        <authorList>
            <consortium name="Molecular Ecology Group"/>
        </authorList>
    </citation>
    <scope>NUCLEOTIDE SEQUENCE</scope>
</reference>
<organism evidence="2 3">
    <name type="scientific">Lasius platythorax</name>
    <dbReference type="NCBI Taxonomy" id="488582"/>
    <lineage>
        <taxon>Eukaryota</taxon>
        <taxon>Metazoa</taxon>
        <taxon>Ecdysozoa</taxon>
        <taxon>Arthropoda</taxon>
        <taxon>Hexapoda</taxon>
        <taxon>Insecta</taxon>
        <taxon>Pterygota</taxon>
        <taxon>Neoptera</taxon>
        <taxon>Endopterygota</taxon>
        <taxon>Hymenoptera</taxon>
        <taxon>Apocrita</taxon>
        <taxon>Aculeata</taxon>
        <taxon>Formicoidea</taxon>
        <taxon>Formicidae</taxon>
        <taxon>Formicinae</taxon>
        <taxon>Lasius</taxon>
        <taxon>Lasius</taxon>
    </lineage>
</organism>
<dbReference type="EMBL" id="OZ034830">
    <property type="protein sequence ID" value="CAL1687272.1"/>
    <property type="molecule type" value="Genomic_DNA"/>
</dbReference>
<accession>A0AAV2P409</accession>
<sequence length="116" mass="12322">MRSHEDVHCGPGKSSPTGNPGTKEGQAFRVSYASGISNGALASTSTRDEGASGRRACALTYSSRGVEKSTAYTAGIQGWASVCSETRETDVSFGQVVCDKFSKVNELEIVLRRKEI</sequence>
<dbReference type="AlphaFoldDB" id="A0AAV2P409"/>
<gene>
    <name evidence="2" type="ORF">LPLAT_LOCUS12503</name>
</gene>
<dbReference type="Proteomes" id="UP001497644">
    <property type="component" value="Chromosome 7"/>
</dbReference>
<evidence type="ECO:0000313" key="2">
    <source>
        <dbReference type="EMBL" id="CAL1687272.1"/>
    </source>
</evidence>
<protein>
    <submittedName>
        <fullName evidence="2">Uncharacterized protein</fullName>
    </submittedName>
</protein>